<evidence type="ECO:0000313" key="3">
    <source>
        <dbReference type="Proteomes" id="UP001302602"/>
    </source>
</evidence>
<dbReference type="Proteomes" id="UP001302602">
    <property type="component" value="Unassembled WGS sequence"/>
</dbReference>
<organism evidence="2 3">
    <name type="scientific">Parathielavia appendiculata</name>
    <dbReference type="NCBI Taxonomy" id="2587402"/>
    <lineage>
        <taxon>Eukaryota</taxon>
        <taxon>Fungi</taxon>
        <taxon>Dikarya</taxon>
        <taxon>Ascomycota</taxon>
        <taxon>Pezizomycotina</taxon>
        <taxon>Sordariomycetes</taxon>
        <taxon>Sordariomycetidae</taxon>
        <taxon>Sordariales</taxon>
        <taxon>Chaetomiaceae</taxon>
        <taxon>Parathielavia</taxon>
    </lineage>
</organism>
<reference evidence="2" key="2">
    <citation type="submission" date="2023-05" db="EMBL/GenBank/DDBJ databases">
        <authorList>
            <consortium name="Lawrence Berkeley National Laboratory"/>
            <person name="Steindorff A."/>
            <person name="Hensen N."/>
            <person name="Bonometti L."/>
            <person name="Westerberg I."/>
            <person name="Brannstrom I.O."/>
            <person name="Guillou S."/>
            <person name="Cros-Aarteil S."/>
            <person name="Calhoun S."/>
            <person name="Haridas S."/>
            <person name="Kuo A."/>
            <person name="Mondo S."/>
            <person name="Pangilinan J."/>
            <person name="Riley R."/>
            <person name="Labutti K."/>
            <person name="Andreopoulos B."/>
            <person name="Lipzen A."/>
            <person name="Chen C."/>
            <person name="Yanf M."/>
            <person name="Daum C."/>
            <person name="Ng V."/>
            <person name="Clum A."/>
            <person name="Ohm R."/>
            <person name="Martin F."/>
            <person name="Silar P."/>
            <person name="Natvig D."/>
            <person name="Lalanne C."/>
            <person name="Gautier V."/>
            <person name="Ament-Velasquez S.L."/>
            <person name="Kruys A."/>
            <person name="Hutchinson M.I."/>
            <person name="Powell A.J."/>
            <person name="Barry K."/>
            <person name="Miller A.N."/>
            <person name="Grigoriev I.V."/>
            <person name="Debuchy R."/>
            <person name="Gladieux P."/>
            <person name="Thoren M.H."/>
            <person name="Johannesson H."/>
        </authorList>
    </citation>
    <scope>NUCLEOTIDE SEQUENCE</scope>
    <source>
        <strain evidence="2">CBS 731.68</strain>
    </source>
</reference>
<dbReference type="AlphaFoldDB" id="A0AAN6U1L2"/>
<keyword evidence="3" id="KW-1185">Reference proteome</keyword>
<proteinExistence type="predicted"/>
<name>A0AAN6U1L2_9PEZI</name>
<dbReference type="RefSeq" id="XP_062648469.1">
    <property type="nucleotide sequence ID" value="XM_062787198.1"/>
</dbReference>
<protein>
    <submittedName>
        <fullName evidence="2">Uncharacterized protein</fullName>
    </submittedName>
</protein>
<gene>
    <name evidence="2" type="ORF">N657DRAFT_402144</name>
</gene>
<comment type="caution">
    <text evidence="2">The sequence shown here is derived from an EMBL/GenBank/DDBJ whole genome shotgun (WGS) entry which is preliminary data.</text>
</comment>
<feature type="region of interest" description="Disordered" evidence="1">
    <location>
        <begin position="12"/>
        <end position="35"/>
    </location>
</feature>
<evidence type="ECO:0000313" key="2">
    <source>
        <dbReference type="EMBL" id="KAK4124698.1"/>
    </source>
</evidence>
<evidence type="ECO:0000256" key="1">
    <source>
        <dbReference type="SAM" id="MobiDB-lite"/>
    </source>
</evidence>
<dbReference type="GeneID" id="87823968"/>
<reference evidence="2" key="1">
    <citation type="journal article" date="2023" name="Mol. Phylogenet. Evol.">
        <title>Genome-scale phylogeny and comparative genomics of the fungal order Sordariales.</title>
        <authorList>
            <person name="Hensen N."/>
            <person name="Bonometti L."/>
            <person name="Westerberg I."/>
            <person name="Brannstrom I.O."/>
            <person name="Guillou S."/>
            <person name="Cros-Aarteil S."/>
            <person name="Calhoun S."/>
            <person name="Haridas S."/>
            <person name="Kuo A."/>
            <person name="Mondo S."/>
            <person name="Pangilinan J."/>
            <person name="Riley R."/>
            <person name="LaButti K."/>
            <person name="Andreopoulos B."/>
            <person name="Lipzen A."/>
            <person name="Chen C."/>
            <person name="Yan M."/>
            <person name="Daum C."/>
            <person name="Ng V."/>
            <person name="Clum A."/>
            <person name="Steindorff A."/>
            <person name="Ohm R.A."/>
            <person name="Martin F."/>
            <person name="Silar P."/>
            <person name="Natvig D.O."/>
            <person name="Lalanne C."/>
            <person name="Gautier V."/>
            <person name="Ament-Velasquez S.L."/>
            <person name="Kruys A."/>
            <person name="Hutchinson M.I."/>
            <person name="Powell A.J."/>
            <person name="Barry K."/>
            <person name="Miller A.N."/>
            <person name="Grigoriev I.V."/>
            <person name="Debuchy R."/>
            <person name="Gladieux P."/>
            <person name="Hiltunen Thoren M."/>
            <person name="Johannesson H."/>
        </authorList>
    </citation>
    <scope>NUCLEOTIDE SEQUENCE</scope>
    <source>
        <strain evidence="2">CBS 731.68</strain>
    </source>
</reference>
<dbReference type="EMBL" id="MU853227">
    <property type="protein sequence ID" value="KAK4124698.1"/>
    <property type="molecule type" value="Genomic_DNA"/>
</dbReference>
<accession>A0AAN6U1L2</accession>
<sequence length="129" mass="13753">MMALLILPCPAPISTETPQTATPATPPLRSEHHHRQSTLCTATDATHCDTSNLSNLDIFHLFNGFQASQTASLSLSHRATWSGAVLMEPGAEVGPRPSGAGKSHTANTVKPELRSAFERIGQFSGLHVQ</sequence>